<dbReference type="PANTHER" id="PTHR35936">
    <property type="entry name" value="MEMBRANE-BOUND LYTIC MUREIN TRANSGLYCOSYLASE F"/>
    <property type="match status" value="1"/>
</dbReference>
<reference evidence="4 5" key="1">
    <citation type="submission" date="2020-07" db="EMBL/GenBank/DDBJ databases">
        <title>Transfer of Campylobacter canadensis to the novel genus Avispirillum gen. nov., that also includes two novel species recovered from migratory waterfowl: Avispirillum anseris sp. nov. and Avispirillum brantae sp. nov.</title>
        <authorList>
            <person name="Miller W.G."/>
            <person name="Chapman M.H."/>
            <person name="Yee E."/>
            <person name="Inglis G.D."/>
        </authorList>
    </citation>
    <scope>NUCLEOTIDE SEQUENCE [LARGE SCALE GENOMIC DNA]</scope>
    <source>
        <strain evidence="4 5">L283</strain>
    </source>
</reference>
<dbReference type="PANTHER" id="PTHR35936:SF17">
    <property type="entry name" value="ARGININE-BINDING EXTRACELLULAR PROTEIN ARTP"/>
    <property type="match status" value="1"/>
</dbReference>
<name>A0ABS7WSH4_9BACT</name>
<dbReference type="InterPro" id="IPR001638">
    <property type="entry name" value="Solute-binding_3/MltF_N"/>
</dbReference>
<dbReference type="Proteomes" id="UP000786183">
    <property type="component" value="Unassembled WGS sequence"/>
</dbReference>
<evidence type="ECO:0000313" key="4">
    <source>
        <dbReference type="EMBL" id="MBZ7987715.1"/>
    </source>
</evidence>
<sequence length="237" mass="26187">MKKIFLALFVFILSACADEKVYKVGISPDYPPFDMIVDGKLSGFDVELISALAKMQNIKISFSTLSFDALIPALKAGKIDVIASGMTSNEQRKKSVDFSDTYYLAKTSYIKNKESSLSSIDEIKDKKVGVQLGTIQEFDAKKLGAKIVSNQDPIALILMLNNNKLDAVALDALVASEFIKKNENLVEFASVANEEEGMQFAVNKGKNQELLSKLNQALAEFKNTQEFKDLCDKYGIK</sequence>
<evidence type="ECO:0000313" key="5">
    <source>
        <dbReference type="Proteomes" id="UP000786183"/>
    </source>
</evidence>
<proteinExistence type="predicted"/>
<dbReference type="Pfam" id="PF00497">
    <property type="entry name" value="SBP_bac_3"/>
    <property type="match status" value="1"/>
</dbReference>
<gene>
    <name evidence="4" type="ORF">AVCANL283_06325</name>
</gene>
<dbReference type="SUPFAM" id="SSF53850">
    <property type="entry name" value="Periplasmic binding protein-like II"/>
    <property type="match status" value="1"/>
</dbReference>
<feature type="chain" id="PRO_5045171633" evidence="2">
    <location>
        <begin position="18"/>
        <end position="237"/>
    </location>
</feature>
<feature type="domain" description="Solute-binding protein family 3/N-terminal" evidence="3">
    <location>
        <begin position="21"/>
        <end position="237"/>
    </location>
</feature>
<dbReference type="Gene3D" id="3.40.190.10">
    <property type="entry name" value="Periplasmic binding protein-like II"/>
    <property type="match status" value="2"/>
</dbReference>
<accession>A0ABS7WSH4</accession>
<feature type="signal peptide" evidence="2">
    <location>
        <begin position="1"/>
        <end position="17"/>
    </location>
</feature>
<keyword evidence="1 2" id="KW-0732">Signal</keyword>
<protein>
    <submittedName>
        <fullName evidence="4">Transporter substrate-binding domain-containing protein</fullName>
    </submittedName>
</protein>
<organism evidence="4 5">
    <name type="scientific">Campylobacter canadensis</name>
    <dbReference type="NCBI Taxonomy" id="449520"/>
    <lineage>
        <taxon>Bacteria</taxon>
        <taxon>Pseudomonadati</taxon>
        <taxon>Campylobacterota</taxon>
        <taxon>Epsilonproteobacteria</taxon>
        <taxon>Campylobacterales</taxon>
        <taxon>Campylobacteraceae</taxon>
        <taxon>Campylobacter</taxon>
    </lineage>
</organism>
<evidence type="ECO:0000256" key="2">
    <source>
        <dbReference type="SAM" id="SignalP"/>
    </source>
</evidence>
<evidence type="ECO:0000259" key="3">
    <source>
        <dbReference type="SMART" id="SM00062"/>
    </source>
</evidence>
<keyword evidence="5" id="KW-1185">Reference proteome</keyword>
<dbReference type="RefSeq" id="WP_172232008.1">
    <property type="nucleotide sequence ID" value="NZ_CP035946.1"/>
</dbReference>
<evidence type="ECO:0000256" key="1">
    <source>
        <dbReference type="ARBA" id="ARBA00022729"/>
    </source>
</evidence>
<dbReference type="SMART" id="SM00062">
    <property type="entry name" value="PBPb"/>
    <property type="match status" value="1"/>
</dbReference>
<dbReference type="PROSITE" id="PS51257">
    <property type="entry name" value="PROKAR_LIPOPROTEIN"/>
    <property type="match status" value="1"/>
</dbReference>
<comment type="caution">
    <text evidence="4">The sequence shown here is derived from an EMBL/GenBank/DDBJ whole genome shotgun (WGS) entry which is preliminary data.</text>
</comment>
<dbReference type="EMBL" id="JACGBB010000013">
    <property type="protein sequence ID" value="MBZ7987715.1"/>
    <property type="molecule type" value="Genomic_DNA"/>
</dbReference>